<organism evidence="1 2">
    <name type="scientific">Cinchona calisaya</name>
    <dbReference type="NCBI Taxonomy" id="153742"/>
    <lineage>
        <taxon>Eukaryota</taxon>
        <taxon>Viridiplantae</taxon>
        <taxon>Streptophyta</taxon>
        <taxon>Embryophyta</taxon>
        <taxon>Tracheophyta</taxon>
        <taxon>Spermatophyta</taxon>
        <taxon>Magnoliopsida</taxon>
        <taxon>eudicotyledons</taxon>
        <taxon>Gunneridae</taxon>
        <taxon>Pentapetalae</taxon>
        <taxon>asterids</taxon>
        <taxon>lamiids</taxon>
        <taxon>Gentianales</taxon>
        <taxon>Rubiaceae</taxon>
        <taxon>Cinchonoideae</taxon>
        <taxon>Cinchoneae</taxon>
        <taxon>Cinchona</taxon>
    </lineage>
</organism>
<dbReference type="Proteomes" id="UP001630127">
    <property type="component" value="Unassembled WGS sequence"/>
</dbReference>
<comment type="caution">
    <text evidence="1">The sequence shown here is derived from an EMBL/GenBank/DDBJ whole genome shotgun (WGS) entry which is preliminary data.</text>
</comment>
<evidence type="ECO:0000313" key="1">
    <source>
        <dbReference type="EMBL" id="KAL3510477.1"/>
    </source>
</evidence>
<name>A0ABD2YSZ9_9GENT</name>
<proteinExistence type="predicted"/>
<evidence type="ECO:0000313" key="2">
    <source>
        <dbReference type="Proteomes" id="UP001630127"/>
    </source>
</evidence>
<gene>
    <name evidence="1" type="ORF">ACH5RR_029878</name>
</gene>
<protein>
    <submittedName>
        <fullName evidence="1">Uncharacterized protein</fullName>
    </submittedName>
</protein>
<dbReference type="EMBL" id="JBJUIK010000012">
    <property type="protein sequence ID" value="KAL3510477.1"/>
    <property type="molecule type" value="Genomic_DNA"/>
</dbReference>
<reference evidence="1 2" key="1">
    <citation type="submission" date="2024-11" db="EMBL/GenBank/DDBJ databases">
        <title>A near-complete genome assembly of Cinchona calisaya.</title>
        <authorList>
            <person name="Lian D.C."/>
            <person name="Zhao X.W."/>
            <person name="Wei L."/>
        </authorList>
    </citation>
    <scope>NUCLEOTIDE SEQUENCE [LARGE SCALE GENOMIC DNA]</scope>
    <source>
        <tissue evidence="1">Nenye</tissue>
    </source>
</reference>
<dbReference type="AlphaFoldDB" id="A0ABD2YSZ9"/>
<sequence length="300" mass="34981">MCKQLTFTEEEIETCNLQREYAYVGEKEKLSAMKGHGEKDCEIRLEKGIPMLYRMEISSEFEGKIDGRQRRRNRFIDMAVEDYIRGQAWRVTGYYGELAAHLRKESWNHLKFLQGRPKLSEALEHCELRDLVSGEIACIWQDWHGGKISLSARLDRACEDREEVIEAVLERVQCKVSKEINDELIRPYIAKEMIDTEFWEEEAIAVKNIPLGCKEGEDRLIWHYTTNGSNLVARRLQVDEDCPVSGKGKGDLCHANYLCQNVMAVWEWAGFWGAVKERRQEKGELWAKSLLLDLDKEMRD</sequence>
<keyword evidence="2" id="KW-1185">Reference proteome</keyword>
<accession>A0ABD2YSZ9</accession>